<dbReference type="PANTHER" id="PTHR47718">
    <property type="entry name" value="OS01G0519700 PROTEIN"/>
    <property type="match status" value="1"/>
</dbReference>
<evidence type="ECO:0000259" key="2">
    <source>
        <dbReference type="Pfam" id="PF03101"/>
    </source>
</evidence>
<dbReference type="AlphaFoldDB" id="A0AAD6EKS6"/>
<evidence type="ECO:0000313" key="3">
    <source>
        <dbReference type="EMBL" id="KAJ3688024.1"/>
    </source>
</evidence>
<feature type="domain" description="FAR1" evidence="2">
    <location>
        <begin position="53"/>
        <end position="140"/>
    </location>
</feature>
<protein>
    <recommendedName>
        <fullName evidence="2">FAR1 domain-containing protein</fullName>
    </recommendedName>
</protein>
<proteinExistence type="predicted"/>
<dbReference type="EMBL" id="JAMRDG010000002">
    <property type="protein sequence ID" value="KAJ3688024.1"/>
    <property type="molecule type" value="Genomic_DNA"/>
</dbReference>
<feature type="compositionally biased region" description="Acidic residues" evidence="1">
    <location>
        <begin position="223"/>
        <end position="246"/>
    </location>
</feature>
<reference evidence="3 4" key="1">
    <citation type="journal article" date="2022" name="Cell">
        <title>Repeat-based holocentromeres influence genome architecture and karyotype evolution.</title>
        <authorList>
            <person name="Hofstatter P.G."/>
            <person name="Thangavel G."/>
            <person name="Lux T."/>
            <person name="Neumann P."/>
            <person name="Vondrak T."/>
            <person name="Novak P."/>
            <person name="Zhang M."/>
            <person name="Costa L."/>
            <person name="Castellani M."/>
            <person name="Scott A."/>
            <person name="Toegelov H."/>
            <person name="Fuchs J."/>
            <person name="Mata-Sucre Y."/>
            <person name="Dias Y."/>
            <person name="Vanzela A.L.L."/>
            <person name="Huettel B."/>
            <person name="Almeida C.C.S."/>
            <person name="Simkova H."/>
            <person name="Souza G."/>
            <person name="Pedrosa-Harand A."/>
            <person name="Macas J."/>
            <person name="Mayer K.F.X."/>
            <person name="Houben A."/>
            <person name="Marques A."/>
        </authorList>
    </citation>
    <scope>NUCLEOTIDE SEQUENCE [LARGE SCALE GENOMIC DNA]</scope>
    <source>
        <strain evidence="3">RhyTen1mFocal</strain>
    </source>
</reference>
<accession>A0AAD6EKS6</accession>
<feature type="compositionally biased region" description="Basic residues" evidence="1">
    <location>
        <begin position="209"/>
        <end position="218"/>
    </location>
</feature>
<feature type="region of interest" description="Disordered" evidence="1">
    <location>
        <begin position="94"/>
        <end position="114"/>
    </location>
</feature>
<dbReference type="InterPro" id="IPR004330">
    <property type="entry name" value="FAR1_DNA_bnd_dom"/>
</dbReference>
<comment type="caution">
    <text evidence="3">The sequence shown here is derived from an EMBL/GenBank/DDBJ whole genome shotgun (WGS) entry which is preliminary data.</text>
</comment>
<dbReference type="Pfam" id="PF03101">
    <property type="entry name" value="FAR1"/>
    <property type="match status" value="1"/>
</dbReference>
<evidence type="ECO:0000256" key="1">
    <source>
        <dbReference type="SAM" id="MobiDB-lite"/>
    </source>
</evidence>
<evidence type="ECO:0000313" key="4">
    <source>
        <dbReference type="Proteomes" id="UP001210211"/>
    </source>
</evidence>
<keyword evidence="4" id="KW-1185">Reference proteome</keyword>
<feature type="compositionally biased region" description="Basic and acidic residues" evidence="1">
    <location>
        <begin position="18"/>
        <end position="32"/>
    </location>
</feature>
<organism evidence="3 4">
    <name type="scientific">Rhynchospora tenuis</name>
    <dbReference type="NCBI Taxonomy" id="198213"/>
    <lineage>
        <taxon>Eukaryota</taxon>
        <taxon>Viridiplantae</taxon>
        <taxon>Streptophyta</taxon>
        <taxon>Embryophyta</taxon>
        <taxon>Tracheophyta</taxon>
        <taxon>Spermatophyta</taxon>
        <taxon>Magnoliopsida</taxon>
        <taxon>Liliopsida</taxon>
        <taxon>Poales</taxon>
        <taxon>Cyperaceae</taxon>
        <taxon>Cyperoideae</taxon>
        <taxon>Rhynchosporeae</taxon>
        <taxon>Rhynchospora</taxon>
    </lineage>
</organism>
<sequence>MVSIDERNEGASLTIADENNHAQEEPDEPDPHEHLELAPFVGKEFSTDDDARRFYNNFAYRRGFSTRKGNHYVSARLEKETMIKYVCSMEGFLKKPAHPTTPEKDKPSSRTGCKARMKIRWRDGVWKVSVFEDVHNHPLITSPSKIRNLRSHKDMNDEDRECINDMRAQNIQTGKIHQYLGARHGGTKNLKFKKRDMKKMKRDEENSKRMNKMQRKGRKTQEYDEMESGQEDDDVESGQEEEEVMESDGSLENMST</sequence>
<gene>
    <name evidence="3" type="ORF">LUZ61_017188</name>
</gene>
<feature type="region of interest" description="Disordered" evidence="1">
    <location>
        <begin position="193"/>
        <end position="256"/>
    </location>
</feature>
<name>A0AAD6EKS6_9POAL</name>
<dbReference type="Proteomes" id="UP001210211">
    <property type="component" value="Unassembled WGS sequence"/>
</dbReference>
<feature type="region of interest" description="Disordered" evidence="1">
    <location>
        <begin position="1"/>
        <end position="32"/>
    </location>
</feature>